<feature type="domain" description="Nucleotidyl transferase" evidence="7">
    <location>
        <begin position="8"/>
        <end position="266"/>
    </location>
</feature>
<dbReference type="SUPFAM" id="SSF53448">
    <property type="entry name" value="Nucleotide-diphospho-sugar transferases"/>
    <property type="match status" value="1"/>
</dbReference>
<evidence type="ECO:0000256" key="6">
    <source>
        <dbReference type="RuleBase" id="RU361259"/>
    </source>
</evidence>
<evidence type="ECO:0000313" key="9">
    <source>
        <dbReference type="Proteomes" id="UP000177171"/>
    </source>
</evidence>
<evidence type="ECO:0000259" key="7">
    <source>
        <dbReference type="Pfam" id="PF00483"/>
    </source>
</evidence>
<evidence type="ECO:0000256" key="3">
    <source>
        <dbReference type="ARBA" id="ARBA00022679"/>
    </source>
</evidence>
<keyword evidence="4 6" id="KW-0548">Nucleotidyltransferase</keyword>
<dbReference type="EMBL" id="MHQY01000018">
    <property type="protein sequence ID" value="OHA13736.1"/>
    <property type="molecule type" value="Genomic_DNA"/>
</dbReference>
<dbReference type="Pfam" id="PF00483">
    <property type="entry name" value="NTP_transferase"/>
    <property type="match status" value="1"/>
</dbReference>
<evidence type="ECO:0000256" key="4">
    <source>
        <dbReference type="ARBA" id="ARBA00022695"/>
    </source>
</evidence>
<reference evidence="8 9" key="1">
    <citation type="journal article" date="2016" name="Nat. Commun.">
        <title>Thousands of microbial genomes shed light on interconnected biogeochemical processes in an aquifer system.</title>
        <authorList>
            <person name="Anantharaman K."/>
            <person name="Brown C.T."/>
            <person name="Hug L.A."/>
            <person name="Sharon I."/>
            <person name="Castelle C.J."/>
            <person name="Probst A.J."/>
            <person name="Thomas B.C."/>
            <person name="Singh A."/>
            <person name="Wilkins M.J."/>
            <person name="Karaoz U."/>
            <person name="Brodie E.L."/>
            <person name="Williams K.H."/>
            <person name="Hubbard S.S."/>
            <person name="Banfield J.F."/>
        </authorList>
    </citation>
    <scope>NUCLEOTIDE SEQUENCE [LARGE SCALE GENOMIC DNA]</scope>
</reference>
<dbReference type="PANTHER" id="PTHR43197:SF1">
    <property type="entry name" value="UTP--GLUCOSE-1-PHOSPHATE URIDYLYLTRANSFERASE"/>
    <property type="match status" value="1"/>
</dbReference>
<comment type="caution">
    <text evidence="8">The sequence shown here is derived from an EMBL/GenBank/DDBJ whole genome shotgun (WGS) entry which is preliminary data.</text>
</comment>
<dbReference type="PANTHER" id="PTHR43197">
    <property type="entry name" value="UTP--GLUCOSE-1-PHOSPHATE URIDYLYLTRANSFERASE"/>
    <property type="match status" value="1"/>
</dbReference>
<protein>
    <recommendedName>
        <fullName evidence="2 6">UTP--glucose-1-phosphate uridylyltransferase</fullName>
        <ecNumber evidence="2 6">2.7.7.9</ecNumber>
    </recommendedName>
    <alternativeName>
        <fullName evidence="6">UDP-glucose pyrophosphorylase</fullName>
    </alternativeName>
</protein>
<keyword evidence="3 6" id="KW-0808">Transferase</keyword>
<dbReference type="EC" id="2.7.7.9" evidence="2 6"/>
<gene>
    <name evidence="8" type="ORF">A3G49_05030</name>
</gene>
<dbReference type="Gene3D" id="3.90.550.10">
    <property type="entry name" value="Spore Coat Polysaccharide Biosynthesis Protein SpsA, Chain A"/>
    <property type="match status" value="1"/>
</dbReference>
<accession>A0A1G2LQ55</accession>
<comment type="similarity">
    <text evidence="1 6">Belongs to the UDPGP type 2 family.</text>
</comment>
<comment type="catalytic activity">
    <reaction evidence="5 6">
        <text>alpha-D-glucose 1-phosphate + UTP + H(+) = UDP-alpha-D-glucose + diphosphate</text>
        <dbReference type="Rhea" id="RHEA:19889"/>
        <dbReference type="ChEBI" id="CHEBI:15378"/>
        <dbReference type="ChEBI" id="CHEBI:33019"/>
        <dbReference type="ChEBI" id="CHEBI:46398"/>
        <dbReference type="ChEBI" id="CHEBI:58601"/>
        <dbReference type="ChEBI" id="CHEBI:58885"/>
        <dbReference type="EC" id="2.7.7.9"/>
    </reaction>
</comment>
<name>A0A1G2LQ55_9BACT</name>
<dbReference type="Proteomes" id="UP000177171">
    <property type="component" value="Unassembled WGS sequence"/>
</dbReference>
<evidence type="ECO:0000313" key="8">
    <source>
        <dbReference type="EMBL" id="OHA13736.1"/>
    </source>
</evidence>
<dbReference type="GO" id="GO:0003983">
    <property type="term" value="F:UTP:glucose-1-phosphate uridylyltransferase activity"/>
    <property type="evidence" value="ECO:0007669"/>
    <property type="project" value="UniProtKB-EC"/>
</dbReference>
<sequence length="289" mass="32470">MVSKIKKVIIPVAGFGTRFLPATKAQPKEMLPIVDKPVIQYLVEEAVDSGIKEIIFVTGRGKRAIEDHFDHAGELEFFLTKKGKHGLAKEIRKISSLARFAFVRQKEPLGVGDALLQARHLIGDEPVAVLYGDDVVYSKIPCLKQLAVVFEKFNKPVFALERVPKEMVYKYGVIGGKKISSRTYEVEKIIEKPTIEEAPSNLSIVGKYILTPAVFDELAKVKYEPGKELFLTDAFERMLAKGENLYGYEFKGIRYDCGDKLGLLKAVVDFGLRHPEVKKGFREHLESIV</sequence>
<dbReference type="InterPro" id="IPR005835">
    <property type="entry name" value="NTP_transferase_dom"/>
</dbReference>
<proteinExistence type="inferred from homology"/>
<evidence type="ECO:0000256" key="1">
    <source>
        <dbReference type="ARBA" id="ARBA00006890"/>
    </source>
</evidence>
<dbReference type="CDD" id="cd02541">
    <property type="entry name" value="UGPase_prokaryotic"/>
    <property type="match status" value="1"/>
</dbReference>
<evidence type="ECO:0000256" key="2">
    <source>
        <dbReference type="ARBA" id="ARBA00012415"/>
    </source>
</evidence>
<dbReference type="GO" id="GO:0006011">
    <property type="term" value="P:UDP-alpha-D-glucose metabolic process"/>
    <property type="evidence" value="ECO:0007669"/>
    <property type="project" value="InterPro"/>
</dbReference>
<organism evidence="8 9">
    <name type="scientific">Candidatus Sungbacteria bacterium RIFCSPLOWO2_12_FULL_41_11</name>
    <dbReference type="NCBI Taxonomy" id="1802286"/>
    <lineage>
        <taxon>Bacteria</taxon>
        <taxon>Candidatus Sungiibacteriota</taxon>
    </lineage>
</organism>
<dbReference type="InterPro" id="IPR005771">
    <property type="entry name" value="GalU_uridylyltTrfase_bac/arc"/>
</dbReference>
<dbReference type="InterPro" id="IPR029044">
    <property type="entry name" value="Nucleotide-diphossugar_trans"/>
</dbReference>
<evidence type="ECO:0000256" key="5">
    <source>
        <dbReference type="ARBA" id="ARBA00048128"/>
    </source>
</evidence>
<dbReference type="AlphaFoldDB" id="A0A1G2LQ55"/>
<dbReference type="NCBIfam" id="TIGR01099">
    <property type="entry name" value="galU"/>
    <property type="match status" value="1"/>
</dbReference>